<evidence type="ECO:0000256" key="1">
    <source>
        <dbReference type="PROSITE-ProRule" id="PRU00339"/>
    </source>
</evidence>
<dbReference type="SUPFAM" id="SSF48452">
    <property type="entry name" value="TPR-like"/>
    <property type="match status" value="1"/>
</dbReference>
<dbReference type="Pfam" id="PF13174">
    <property type="entry name" value="TPR_6"/>
    <property type="match status" value="1"/>
</dbReference>
<evidence type="ECO:0000313" key="2">
    <source>
        <dbReference type="EMBL" id="RLJ71466.1"/>
    </source>
</evidence>
<accession>A0A497XR74</accession>
<dbReference type="Gene3D" id="1.25.40.10">
    <property type="entry name" value="Tetratricopeptide repeat domain"/>
    <property type="match status" value="2"/>
</dbReference>
<reference evidence="2 3" key="1">
    <citation type="submission" date="2018-10" db="EMBL/GenBank/DDBJ databases">
        <title>Genomic Encyclopedia of Archaeal and Bacterial Type Strains, Phase II (KMG-II): from individual species to whole genera.</title>
        <authorList>
            <person name="Goeker M."/>
        </authorList>
    </citation>
    <scope>NUCLEOTIDE SEQUENCE [LARGE SCALE GENOMIC DNA]</scope>
    <source>
        <strain evidence="2 3">DSM 16510</strain>
    </source>
</reference>
<dbReference type="PROSITE" id="PS50005">
    <property type="entry name" value="TPR"/>
    <property type="match status" value="1"/>
</dbReference>
<keyword evidence="3" id="KW-1185">Reference proteome</keyword>
<sequence>MDPKSYYGELSYLYLGKSYALYSYAFGSKKGVLAAIGYLNQYPFNYKVPRFIHTQREFIGDSYLLLQWYETAKNIYANLYGETEKPEYMIKYGYAASLGGSIEGYNYLKKLDREGVPEDYIDVYYMTMGFYNFNLGRYKLATEYMLYAMNANTYLKEDPHLLFRTGVSYYKLGDWRKALLYLELSLKKDPMRFYEDRANFYLAIINLETKNFREAYAKLKELSQEDKLFYNKLTQILFSSLWYYEGFLEVYGGKLGDYRKKLLQLGWLNVEDVYGELPVIGLYYLALKSKKINDEEIELIRTKKLTLREFIFENELFTFDRYIERAKEPLDSYLFFRREDAKFITKLYKTNEDTYLKILGNQKGVELLARSLVFLGDKRAEKVLPLVKDEGIHRFLLGQLSILQDKRDEALKHLQESISHLKGEDKLEAELLSVYLKGSPEELEKVIGKVDFRNERFSNYEPVVLVRTADLYYDNGNMEKALSFYKRVTDRATEDNNYWWSMFRIAVISESMKDNTTLKWVVKRAKEKDNIWSRAIRSLWEG</sequence>
<dbReference type="InterPro" id="IPR011990">
    <property type="entry name" value="TPR-like_helical_dom_sf"/>
</dbReference>
<evidence type="ECO:0000313" key="3">
    <source>
        <dbReference type="Proteomes" id="UP000267841"/>
    </source>
</evidence>
<dbReference type="AlphaFoldDB" id="A0A497XR74"/>
<keyword evidence="1" id="KW-0802">TPR repeat</keyword>
<dbReference type="EMBL" id="RCCJ01000001">
    <property type="protein sequence ID" value="RLJ71466.1"/>
    <property type="molecule type" value="Genomic_DNA"/>
</dbReference>
<proteinExistence type="predicted"/>
<dbReference type="InterPro" id="IPR019734">
    <property type="entry name" value="TPR_rpt"/>
</dbReference>
<comment type="caution">
    <text evidence="2">The sequence shown here is derived from an EMBL/GenBank/DDBJ whole genome shotgun (WGS) entry which is preliminary data.</text>
</comment>
<gene>
    <name evidence="2" type="ORF">BCF55_1768</name>
</gene>
<name>A0A497XR74_9AQUI</name>
<dbReference type="Proteomes" id="UP000267841">
    <property type="component" value="Unassembled WGS sequence"/>
</dbReference>
<dbReference type="SMART" id="SM00028">
    <property type="entry name" value="TPR"/>
    <property type="match status" value="3"/>
</dbReference>
<protein>
    <submittedName>
        <fullName evidence="2">Tetratricopeptide repeat protein</fullName>
    </submittedName>
</protein>
<organism evidence="2 3">
    <name type="scientific">Hydrogenivirga caldilitoris</name>
    <dbReference type="NCBI Taxonomy" id="246264"/>
    <lineage>
        <taxon>Bacteria</taxon>
        <taxon>Pseudomonadati</taxon>
        <taxon>Aquificota</taxon>
        <taxon>Aquificia</taxon>
        <taxon>Aquificales</taxon>
        <taxon>Aquificaceae</taxon>
        <taxon>Hydrogenivirga</taxon>
    </lineage>
</organism>
<feature type="repeat" description="TPR" evidence="1">
    <location>
        <begin position="159"/>
        <end position="192"/>
    </location>
</feature>